<accession>K2MY73</accession>
<gene>
    <name evidence="1" type="ORF">MOQ_008984</name>
</gene>
<dbReference type="Proteomes" id="UP000007350">
    <property type="component" value="Unassembled WGS sequence"/>
</dbReference>
<keyword evidence="2" id="KW-1185">Reference proteome</keyword>
<reference evidence="1 2" key="1">
    <citation type="journal article" date="2012" name="BMC Genomics">
        <title>Comparative genomic analysis of human infective Trypanosoma cruzi lineages with the bat-restricted subspecies T. cruzi marinkellei.</title>
        <authorList>
            <person name="Franzen O."/>
            <person name="Talavera-Lopez C."/>
            <person name="Ochaya S."/>
            <person name="Butler C.E."/>
            <person name="Messenger L.A."/>
            <person name="Lewis M.D."/>
            <person name="Llewellyn M.S."/>
            <person name="Marinkelle C.J."/>
            <person name="Tyler K.M."/>
            <person name="Miles M.A."/>
            <person name="Andersson B."/>
        </authorList>
    </citation>
    <scope>NUCLEOTIDE SEQUENCE [LARGE SCALE GENOMIC DNA]</scope>
    <source>
        <strain evidence="1 2">B7</strain>
    </source>
</reference>
<dbReference type="EMBL" id="AHKC01018470">
    <property type="protein sequence ID" value="EKF27296.1"/>
    <property type="molecule type" value="Genomic_DNA"/>
</dbReference>
<sequence>QLSPHGCGLPGRLRRGAVREVAAIMTAWDTLARHMSVLRLRRHVVHSLQSCVPANSGRRSAKDLLVAAMGQEAREGERGEPCVGKGVGGLLRPRLVVVTSGWCHDRAGIFVLFTGVWMVRSFFCCREERVRAVHLRAPCGRTVIRGVVADVVVRAGVASLRGAESEVPQFVVGTAVHGLTVGLAGPLRDTHMRALARQCR</sequence>
<feature type="non-terminal residue" evidence="1">
    <location>
        <position position="1"/>
    </location>
</feature>
<name>K2MY73_TRYCR</name>
<protein>
    <submittedName>
        <fullName evidence="1">Uncharacterized protein</fullName>
    </submittedName>
</protein>
<organism evidence="1 2">
    <name type="scientific">Trypanosoma cruzi marinkellei</name>
    <dbReference type="NCBI Taxonomy" id="85056"/>
    <lineage>
        <taxon>Eukaryota</taxon>
        <taxon>Discoba</taxon>
        <taxon>Euglenozoa</taxon>
        <taxon>Kinetoplastea</taxon>
        <taxon>Metakinetoplastina</taxon>
        <taxon>Trypanosomatida</taxon>
        <taxon>Trypanosomatidae</taxon>
        <taxon>Trypanosoma</taxon>
        <taxon>Schizotrypanum</taxon>
    </lineage>
</organism>
<evidence type="ECO:0000313" key="1">
    <source>
        <dbReference type="EMBL" id="EKF27296.1"/>
    </source>
</evidence>
<evidence type="ECO:0000313" key="2">
    <source>
        <dbReference type="Proteomes" id="UP000007350"/>
    </source>
</evidence>
<dbReference type="AlphaFoldDB" id="K2MY73"/>
<proteinExistence type="predicted"/>
<comment type="caution">
    <text evidence="1">The sequence shown here is derived from an EMBL/GenBank/DDBJ whole genome shotgun (WGS) entry which is preliminary data.</text>
</comment>